<keyword evidence="5" id="KW-1185">Reference proteome</keyword>
<evidence type="ECO:0000313" key="5">
    <source>
        <dbReference type="Proteomes" id="UP001235133"/>
    </source>
</evidence>
<evidence type="ECO:0000259" key="3">
    <source>
        <dbReference type="Pfam" id="PF10708"/>
    </source>
</evidence>
<name>A0ABU0Z4R5_9MICO</name>
<keyword evidence="2" id="KW-0472">Membrane</keyword>
<protein>
    <submittedName>
        <fullName evidence="4">DUF2510 domain-containing protein</fullName>
    </submittedName>
</protein>
<reference evidence="4 5" key="1">
    <citation type="submission" date="2023-08" db="EMBL/GenBank/DDBJ databases">
        <title>Microbacterium psychrotolerans sp. nov., a psychrotolerant bacterium isolated from soil in Heilongjiang Province, China.</title>
        <authorList>
            <person name="An P."/>
            <person name="Zhao D."/>
            <person name="Xiang H."/>
        </authorList>
    </citation>
    <scope>NUCLEOTIDE SEQUENCE [LARGE SCALE GENOMIC DNA]</scope>
    <source>
        <strain evidence="4 5">QXD-8</strain>
    </source>
</reference>
<gene>
    <name evidence="4" type="ORF">Q9R08_16420</name>
</gene>
<dbReference type="InterPro" id="IPR018929">
    <property type="entry name" value="DUF2510"/>
</dbReference>
<dbReference type="Gene3D" id="3.10.450.50">
    <property type="match status" value="1"/>
</dbReference>
<dbReference type="InterPro" id="IPR032710">
    <property type="entry name" value="NTF2-like_dom_sf"/>
</dbReference>
<dbReference type="Pfam" id="PF10708">
    <property type="entry name" value="DUF2510"/>
    <property type="match status" value="1"/>
</dbReference>
<evidence type="ECO:0000256" key="2">
    <source>
        <dbReference type="SAM" id="Phobius"/>
    </source>
</evidence>
<proteinExistence type="predicted"/>
<organism evidence="4 5">
    <name type="scientific">Microbacterium psychrotolerans</name>
    <dbReference type="NCBI Taxonomy" id="3068321"/>
    <lineage>
        <taxon>Bacteria</taxon>
        <taxon>Bacillati</taxon>
        <taxon>Actinomycetota</taxon>
        <taxon>Actinomycetes</taxon>
        <taxon>Micrococcales</taxon>
        <taxon>Microbacteriaceae</taxon>
        <taxon>Microbacterium</taxon>
    </lineage>
</organism>
<accession>A0ABU0Z4R5</accession>
<keyword evidence="2" id="KW-1133">Transmembrane helix</keyword>
<feature type="domain" description="DUF2510" evidence="3">
    <location>
        <begin position="6"/>
        <end position="34"/>
    </location>
</feature>
<dbReference type="EMBL" id="JAVFWO010000005">
    <property type="protein sequence ID" value="MDQ7879577.1"/>
    <property type="molecule type" value="Genomic_DNA"/>
</dbReference>
<feature type="compositionally biased region" description="Low complexity" evidence="1">
    <location>
        <begin position="70"/>
        <end position="88"/>
    </location>
</feature>
<comment type="caution">
    <text evidence="4">The sequence shown here is derived from an EMBL/GenBank/DDBJ whole genome shotgun (WGS) entry which is preliminary data.</text>
</comment>
<sequence>MTTTPPGWYDDGHGALRWWDGQQWTEHVAQPDAESSPAPTEAEIVAGQLGFEHETAPAPSAPVAQPGLTGQPAVAAQPGHAAAPQYAPGDPGYPQGVYEGAPAGGAFTAATEPRKSSKLWIVWVVIGVVLLGIVIAAAVLIPLLMLSAATAGSTGATDDERAAVSAVELYDDAWQDGDCDAFTAATTENFRAANGFTDCPTFEADAEGFDQNFDDYEVRVTAVETQADEIAVTTEETYTALIDGNGDATDPTPGSTVYHYTLVEADGTWLIDDLYYDE</sequence>
<keyword evidence="2" id="KW-0812">Transmembrane</keyword>
<dbReference type="RefSeq" id="WP_308869221.1">
    <property type="nucleotide sequence ID" value="NZ_JAVFWO010000005.1"/>
</dbReference>
<dbReference type="Proteomes" id="UP001235133">
    <property type="component" value="Unassembled WGS sequence"/>
</dbReference>
<feature type="region of interest" description="Disordered" evidence="1">
    <location>
        <begin position="55"/>
        <end position="88"/>
    </location>
</feature>
<evidence type="ECO:0000256" key="1">
    <source>
        <dbReference type="SAM" id="MobiDB-lite"/>
    </source>
</evidence>
<feature type="transmembrane region" description="Helical" evidence="2">
    <location>
        <begin position="120"/>
        <end position="145"/>
    </location>
</feature>
<evidence type="ECO:0000313" key="4">
    <source>
        <dbReference type="EMBL" id="MDQ7879577.1"/>
    </source>
</evidence>
<dbReference type="SUPFAM" id="SSF54427">
    <property type="entry name" value="NTF2-like"/>
    <property type="match status" value="1"/>
</dbReference>